<evidence type="ECO:0000313" key="1">
    <source>
        <dbReference type="EMBL" id="GAL95080.1"/>
    </source>
</evidence>
<comment type="caution">
    <text evidence="1">The sequence shown here is derived from an EMBL/GenBank/DDBJ whole genome shotgun (WGS) entry which is preliminary data.</text>
</comment>
<gene>
    <name evidence="1" type="ORF">N44_03935</name>
</gene>
<dbReference type="EMBL" id="BBPA01000067">
    <property type="protein sequence ID" value="GAL95080.1"/>
    <property type="molecule type" value="Genomic_DNA"/>
</dbReference>
<name>A0A0A1VZA9_MICAE</name>
<organism evidence="1 2">
    <name type="scientific">Microcystis aeruginosa NIES-44</name>
    <dbReference type="NCBI Taxonomy" id="449439"/>
    <lineage>
        <taxon>Bacteria</taxon>
        <taxon>Bacillati</taxon>
        <taxon>Cyanobacteriota</taxon>
        <taxon>Cyanophyceae</taxon>
        <taxon>Oscillatoriophycideae</taxon>
        <taxon>Chroococcales</taxon>
        <taxon>Microcystaceae</taxon>
        <taxon>Microcystis</taxon>
    </lineage>
</organism>
<dbReference type="Proteomes" id="UP000030321">
    <property type="component" value="Unassembled WGS sequence"/>
</dbReference>
<sequence>MPIAYCLLPIAYCLLPILICSLYSTDLVSLGYFNRSKIHSLI</sequence>
<accession>A0A0A1VZA9</accession>
<reference evidence="2" key="1">
    <citation type="journal article" date="2015" name="Genome">
        <title>Whole Genome Sequence of the Non-Microcystin-Producing Microcystis aeruginosa Strain NIES-44.</title>
        <authorList>
            <person name="Okano K."/>
            <person name="Miyata N."/>
            <person name="Ozaki Y."/>
        </authorList>
    </citation>
    <scope>NUCLEOTIDE SEQUENCE [LARGE SCALE GENOMIC DNA]</scope>
    <source>
        <strain evidence="2">NIES-44</strain>
    </source>
</reference>
<dbReference type="AlphaFoldDB" id="A0A0A1VZA9"/>
<evidence type="ECO:0000313" key="2">
    <source>
        <dbReference type="Proteomes" id="UP000030321"/>
    </source>
</evidence>
<proteinExistence type="predicted"/>
<protein>
    <submittedName>
        <fullName evidence="1">Uncharacterized protein</fullName>
    </submittedName>
</protein>